<organism evidence="1">
    <name type="scientific">Rhizophora mucronata</name>
    <name type="common">Asiatic mangrove</name>
    <dbReference type="NCBI Taxonomy" id="61149"/>
    <lineage>
        <taxon>Eukaryota</taxon>
        <taxon>Viridiplantae</taxon>
        <taxon>Streptophyta</taxon>
        <taxon>Embryophyta</taxon>
        <taxon>Tracheophyta</taxon>
        <taxon>Spermatophyta</taxon>
        <taxon>Magnoliopsida</taxon>
        <taxon>eudicotyledons</taxon>
        <taxon>Gunneridae</taxon>
        <taxon>Pentapetalae</taxon>
        <taxon>rosids</taxon>
        <taxon>fabids</taxon>
        <taxon>Malpighiales</taxon>
        <taxon>Rhizophoraceae</taxon>
        <taxon>Rhizophora</taxon>
    </lineage>
</organism>
<proteinExistence type="predicted"/>
<reference evidence="1" key="1">
    <citation type="submission" date="2018-02" db="EMBL/GenBank/DDBJ databases">
        <title>Rhizophora mucronata_Transcriptome.</title>
        <authorList>
            <person name="Meera S.P."/>
            <person name="Sreeshan A."/>
            <person name="Augustine A."/>
        </authorList>
    </citation>
    <scope>NUCLEOTIDE SEQUENCE</scope>
    <source>
        <tissue evidence="1">Leaf</tissue>
    </source>
</reference>
<evidence type="ECO:0000313" key="1">
    <source>
        <dbReference type="EMBL" id="MBX54076.1"/>
    </source>
</evidence>
<protein>
    <submittedName>
        <fullName evidence="1">Uncharacterized protein</fullName>
    </submittedName>
</protein>
<sequence>MLQMKKFSHLQRCPSY</sequence>
<dbReference type="AlphaFoldDB" id="A0A2P2PH64"/>
<name>A0A2P2PH64_RHIMU</name>
<accession>A0A2P2PH64</accession>
<dbReference type="EMBL" id="GGEC01073592">
    <property type="protein sequence ID" value="MBX54076.1"/>
    <property type="molecule type" value="Transcribed_RNA"/>
</dbReference>